<gene>
    <name evidence="1" type="ORF">S12H4_18119</name>
</gene>
<feature type="non-terminal residue" evidence="1">
    <location>
        <position position="285"/>
    </location>
</feature>
<dbReference type="Gene3D" id="3.20.20.80">
    <property type="entry name" value="Glycosidases"/>
    <property type="match status" value="1"/>
</dbReference>
<evidence type="ECO:0000313" key="1">
    <source>
        <dbReference type="EMBL" id="GAI74171.1"/>
    </source>
</evidence>
<dbReference type="AlphaFoldDB" id="X1S4V1"/>
<organism evidence="1">
    <name type="scientific">marine sediment metagenome</name>
    <dbReference type="NCBI Taxonomy" id="412755"/>
    <lineage>
        <taxon>unclassified sequences</taxon>
        <taxon>metagenomes</taxon>
        <taxon>ecological metagenomes</taxon>
    </lineage>
</organism>
<evidence type="ECO:0008006" key="2">
    <source>
        <dbReference type="Google" id="ProtNLM"/>
    </source>
</evidence>
<reference evidence="1" key="1">
    <citation type="journal article" date="2014" name="Front. Microbiol.">
        <title>High frequency of phylogenetically diverse reductive dehalogenase-homologous genes in deep subseafloor sedimentary metagenomes.</title>
        <authorList>
            <person name="Kawai M."/>
            <person name="Futagami T."/>
            <person name="Toyoda A."/>
            <person name="Takaki Y."/>
            <person name="Nishi S."/>
            <person name="Hori S."/>
            <person name="Arai W."/>
            <person name="Tsubouchi T."/>
            <person name="Morono Y."/>
            <person name="Uchiyama I."/>
            <person name="Ito T."/>
            <person name="Fujiyama A."/>
            <person name="Inagaki F."/>
            <person name="Takami H."/>
        </authorList>
    </citation>
    <scope>NUCLEOTIDE SEQUENCE</scope>
    <source>
        <strain evidence="1">Expedition CK06-06</strain>
    </source>
</reference>
<comment type="caution">
    <text evidence="1">The sequence shown here is derived from an EMBL/GenBank/DDBJ whole genome shotgun (WGS) entry which is preliminary data.</text>
</comment>
<dbReference type="EMBL" id="BARW01008919">
    <property type="protein sequence ID" value="GAI74171.1"/>
    <property type="molecule type" value="Genomic_DNA"/>
</dbReference>
<sequence length="285" mass="32655">MKTKGILSLIVIAFLCTGLFFCAGKRDEAKTKDELIIGVKIYEYEGKLESLFEEWRSLGINTAFVSESLLSNQKFRDLAKKNSIRTFVILPIFYNPEALKMDPDLYAITDKGEIAKEEWVEFVCPTRVKYRTQRIADIKQIVQEFNPDGISLDFIRHFVFWEKVYPDRTLNSIPNTCFDSHCLNAFEKETDKVIPQGLTATQQKADWVKNNVLQEWVEWKCSVITRMVQEITDAAKAIKPDIATNVHAVPWRANDFEGAARIVTGQDLAAISLHTDFISPMCYSH</sequence>
<name>X1S4V1_9ZZZZ</name>
<proteinExistence type="predicted"/>
<protein>
    <recommendedName>
        <fullName evidence="2">DUF4015 domain-containing protein</fullName>
    </recommendedName>
</protein>
<accession>X1S4V1</accession>